<feature type="region of interest" description="Disordered" evidence="2">
    <location>
        <begin position="1"/>
        <end position="152"/>
    </location>
</feature>
<dbReference type="AlphaFoldDB" id="A0A9P6UFT3"/>
<feature type="coiled-coil region" evidence="1">
    <location>
        <begin position="406"/>
        <end position="468"/>
    </location>
</feature>
<evidence type="ECO:0000256" key="2">
    <source>
        <dbReference type="SAM" id="MobiDB-lite"/>
    </source>
</evidence>
<accession>A0A9P6UFT3</accession>
<dbReference type="OrthoDB" id="2435072at2759"/>
<feature type="region of interest" description="Disordered" evidence="2">
    <location>
        <begin position="273"/>
        <end position="294"/>
    </location>
</feature>
<name>A0A9P6UFT3_9FUNG</name>
<gene>
    <name evidence="3" type="ORF">BGZ97_006481</name>
</gene>
<evidence type="ECO:0000313" key="3">
    <source>
        <dbReference type="EMBL" id="KAG0289364.1"/>
    </source>
</evidence>
<evidence type="ECO:0000256" key="1">
    <source>
        <dbReference type="SAM" id="Coils"/>
    </source>
</evidence>
<keyword evidence="1" id="KW-0175">Coiled coil</keyword>
<comment type="caution">
    <text evidence="3">The sequence shown here is derived from an EMBL/GenBank/DDBJ whole genome shotgun (WGS) entry which is preliminary data.</text>
</comment>
<dbReference type="EMBL" id="JAAAIN010002873">
    <property type="protein sequence ID" value="KAG0289364.1"/>
    <property type="molecule type" value="Genomic_DNA"/>
</dbReference>
<dbReference type="Proteomes" id="UP000823405">
    <property type="component" value="Unassembled WGS sequence"/>
</dbReference>
<feature type="compositionally biased region" description="Low complexity" evidence="2">
    <location>
        <begin position="323"/>
        <end position="341"/>
    </location>
</feature>
<evidence type="ECO:0000313" key="4">
    <source>
        <dbReference type="Proteomes" id="UP000823405"/>
    </source>
</evidence>
<feature type="compositionally biased region" description="Basic and acidic residues" evidence="2">
    <location>
        <begin position="104"/>
        <end position="113"/>
    </location>
</feature>
<reference evidence="3" key="1">
    <citation type="journal article" date="2020" name="Fungal Divers.">
        <title>Resolving the Mortierellaceae phylogeny through synthesis of multi-gene phylogenetics and phylogenomics.</title>
        <authorList>
            <person name="Vandepol N."/>
            <person name="Liber J."/>
            <person name="Desiro A."/>
            <person name="Na H."/>
            <person name="Kennedy M."/>
            <person name="Barry K."/>
            <person name="Grigoriev I.V."/>
            <person name="Miller A.N."/>
            <person name="O'Donnell K."/>
            <person name="Stajich J.E."/>
            <person name="Bonito G."/>
        </authorList>
    </citation>
    <scope>NUCLEOTIDE SEQUENCE</scope>
    <source>
        <strain evidence="3">NVP60</strain>
    </source>
</reference>
<feature type="compositionally biased region" description="Basic and acidic residues" evidence="2">
    <location>
        <begin position="69"/>
        <end position="84"/>
    </location>
</feature>
<feature type="compositionally biased region" description="Basic and acidic residues" evidence="2">
    <location>
        <begin position="33"/>
        <end position="43"/>
    </location>
</feature>
<feature type="region of interest" description="Disordered" evidence="2">
    <location>
        <begin position="308"/>
        <end position="349"/>
    </location>
</feature>
<sequence>MVEAAVSGKSDQDGRDPVVATEQKSIGDAEVEVGAKKEKKSTERGGGICEGQAADFRPPSHWKLGRFQVARDTREHNDMSDSKKKISSTSSQADKYEALMQPFKDPDDVEKLLEQVVDPNVEDECSNPESSSSASDKSDADGNEDDERGSTRFSSLRFKHDYSNQQNVFLACRFLSGRLPDLMFPDDDSGEKFSIARESKGFKALAKELGRQEPTLRGVTGVALWSMYNRLLKAYHKLDQVLEVETGGRFEHSRLSEIVKSIFDLDRDYASKRKQVSADKEQERQRILSEQDAMNNEAIRDSMLTLGARQAQKRKERDEAAASSTSSPSTSVSTFPQSTTSRPPVNSASIAIPSRPFMESSSKVLFDMQQNLLFAIQTSSNKYDELVIKQDSLKAQFSEFAKKNNFEELEYSLKRLQQTVNKVKSTLDDLKDEMEDMRREVRAVKRKNESIERTIEEIQMDVQEQKKRK</sequence>
<keyword evidence="4" id="KW-1185">Reference proteome</keyword>
<organism evidence="3 4">
    <name type="scientific">Linnemannia gamsii</name>
    <dbReference type="NCBI Taxonomy" id="64522"/>
    <lineage>
        <taxon>Eukaryota</taxon>
        <taxon>Fungi</taxon>
        <taxon>Fungi incertae sedis</taxon>
        <taxon>Mucoromycota</taxon>
        <taxon>Mortierellomycotina</taxon>
        <taxon>Mortierellomycetes</taxon>
        <taxon>Mortierellales</taxon>
        <taxon>Mortierellaceae</taxon>
        <taxon>Linnemannia</taxon>
    </lineage>
</organism>
<proteinExistence type="predicted"/>
<protein>
    <submittedName>
        <fullName evidence="3">Uncharacterized protein</fullName>
    </submittedName>
</protein>
<feature type="compositionally biased region" description="Basic and acidic residues" evidence="2">
    <location>
        <begin position="273"/>
        <end position="289"/>
    </location>
</feature>